<protein>
    <submittedName>
        <fullName evidence="1">Uncharacterized protein</fullName>
    </submittedName>
</protein>
<dbReference type="RefSeq" id="WP_039457211.1">
    <property type="nucleotide sequence ID" value="NZ_JWLZ01000015.1"/>
</dbReference>
<dbReference type="Gene3D" id="1.25.40.20">
    <property type="entry name" value="Ankyrin repeat-containing domain"/>
    <property type="match status" value="1"/>
</dbReference>
<dbReference type="EMBL" id="JWLZ01000015">
    <property type="protein sequence ID" value="KHT65286.1"/>
    <property type="molecule type" value="Genomic_DNA"/>
</dbReference>
<dbReference type="PROSITE" id="PS51257">
    <property type="entry name" value="PROKAR_LIPOPROTEIN"/>
    <property type="match status" value="1"/>
</dbReference>
<dbReference type="AlphaFoldDB" id="A0A0B9H2Z8"/>
<name>A0A0B9H2Z8_9GAMM</name>
<reference evidence="1 2" key="1">
    <citation type="submission" date="2014-12" db="EMBL/GenBank/DDBJ databases">
        <title>Genome sequencing of Photobacterium gaetbulicola AD005a.</title>
        <authorList>
            <person name="Adrian T.G.S."/>
            <person name="Chan K.G."/>
        </authorList>
    </citation>
    <scope>NUCLEOTIDE SEQUENCE [LARGE SCALE GENOMIC DNA]</scope>
    <source>
        <strain evidence="1 2">AD005a</strain>
    </source>
</reference>
<proteinExistence type="predicted"/>
<gene>
    <name evidence="1" type="ORF">RJ45_01930</name>
</gene>
<dbReference type="InterPro" id="IPR036770">
    <property type="entry name" value="Ankyrin_rpt-contain_sf"/>
</dbReference>
<evidence type="ECO:0000313" key="1">
    <source>
        <dbReference type="EMBL" id="KHT65286.1"/>
    </source>
</evidence>
<sequence>MRKVLIILTFILFGGLAWLAVGLVTLNTQSLIACAGNEGGIHIPQAVCWHYLRYVRDSTDDVKVIDSELGLAFVLNGKDKLKYQIADFYLAQGADVNAINGVEPFRMSALQAAVLLGDVESVDYLLQQKADADLASSSLGLSALQIAQTQDIPNQKRVMALLTESE</sequence>
<evidence type="ECO:0000313" key="2">
    <source>
        <dbReference type="Proteomes" id="UP000031278"/>
    </source>
</evidence>
<dbReference type="SUPFAM" id="SSF48403">
    <property type="entry name" value="Ankyrin repeat"/>
    <property type="match status" value="1"/>
</dbReference>
<dbReference type="Proteomes" id="UP000031278">
    <property type="component" value="Unassembled WGS sequence"/>
</dbReference>
<organism evidence="1 2">
    <name type="scientific">Photobacterium gaetbulicola</name>
    <dbReference type="NCBI Taxonomy" id="1295392"/>
    <lineage>
        <taxon>Bacteria</taxon>
        <taxon>Pseudomonadati</taxon>
        <taxon>Pseudomonadota</taxon>
        <taxon>Gammaproteobacteria</taxon>
        <taxon>Vibrionales</taxon>
        <taxon>Vibrionaceae</taxon>
        <taxon>Photobacterium</taxon>
    </lineage>
</organism>
<accession>A0A0B9H2Z8</accession>
<comment type="caution">
    <text evidence="1">The sequence shown here is derived from an EMBL/GenBank/DDBJ whole genome shotgun (WGS) entry which is preliminary data.</text>
</comment>